<name>A0A6J4RVL5_9ACTN</name>
<evidence type="ECO:0000313" key="2">
    <source>
        <dbReference type="EMBL" id="CAA9478766.1"/>
    </source>
</evidence>
<dbReference type="AlphaFoldDB" id="A0A6J4RVL5"/>
<organism evidence="2">
    <name type="scientific">uncultured Solirubrobacteraceae bacterium</name>
    <dbReference type="NCBI Taxonomy" id="1162706"/>
    <lineage>
        <taxon>Bacteria</taxon>
        <taxon>Bacillati</taxon>
        <taxon>Actinomycetota</taxon>
        <taxon>Thermoleophilia</taxon>
        <taxon>Solirubrobacterales</taxon>
        <taxon>Solirubrobacteraceae</taxon>
        <taxon>environmental samples</taxon>
    </lineage>
</organism>
<feature type="compositionally biased region" description="Basic residues" evidence="1">
    <location>
        <begin position="1"/>
        <end position="15"/>
    </location>
</feature>
<feature type="non-terminal residue" evidence="2">
    <location>
        <position position="1"/>
    </location>
</feature>
<feature type="non-terminal residue" evidence="2">
    <location>
        <position position="129"/>
    </location>
</feature>
<proteinExistence type="predicted"/>
<reference evidence="2" key="1">
    <citation type="submission" date="2020-02" db="EMBL/GenBank/DDBJ databases">
        <authorList>
            <person name="Meier V. D."/>
        </authorList>
    </citation>
    <scope>NUCLEOTIDE SEQUENCE</scope>
    <source>
        <strain evidence="2">AVDCRST_MAG69</strain>
    </source>
</reference>
<protein>
    <submittedName>
        <fullName evidence="2">Uncharacterized protein</fullName>
    </submittedName>
</protein>
<accession>A0A6J4RVL5</accession>
<sequence>ARRTSGPPAHRRRPELRHIGGGGGVAARVHRARTDQGPYQHPGRPRRRPARGHAHQGRAVAGALRSRGDRPRRPAPVPGGHAGGLREDRRGAHGTRGHRDDERQPRRSRSRRGALPARRRARGGAGDPV</sequence>
<feature type="compositionally biased region" description="Basic and acidic residues" evidence="1">
    <location>
        <begin position="84"/>
        <end position="105"/>
    </location>
</feature>
<feature type="compositionally biased region" description="Basic residues" evidence="1">
    <location>
        <begin position="106"/>
        <end position="122"/>
    </location>
</feature>
<gene>
    <name evidence="2" type="ORF">AVDCRST_MAG69-640</name>
</gene>
<feature type="region of interest" description="Disordered" evidence="1">
    <location>
        <begin position="1"/>
        <end position="129"/>
    </location>
</feature>
<feature type="compositionally biased region" description="Basic residues" evidence="1">
    <location>
        <begin position="43"/>
        <end position="56"/>
    </location>
</feature>
<evidence type="ECO:0000256" key="1">
    <source>
        <dbReference type="SAM" id="MobiDB-lite"/>
    </source>
</evidence>
<dbReference type="EMBL" id="CADCVP010000086">
    <property type="protein sequence ID" value="CAA9478766.1"/>
    <property type="molecule type" value="Genomic_DNA"/>
</dbReference>